<dbReference type="PANTHER" id="PTHR11735:SF11">
    <property type="entry name" value="TRNA THREONYLCARBAMOYLADENOSINE BIOSYNTHESIS PROTEIN TSAB"/>
    <property type="match status" value="1"/>
</dbReference>
<evidence type="ECO:0000313" key="2">
    <source>
        <dbReference type="EMBL" id="MRD48709.1"/>
    </source>
</evidence>
<protein>
    <submittedName>
        <fullName evidence="2">tRNA (Adenosine(37)-N6)-threonylcarbamoyltransferase complex dimerization subunit type 1 TsaB</fullName>
    </submittedName>
</protein>
<dbReference type="GO" id="GO:0016740">
    <property type="term" value="F:transferase activity"/>
    <property type="evidence" value="ECO:0007669"/>
    <property type="project" value="UniProtKB-KW"/>
</dbReference>
<feature type="domain" description="Gcp-like" evidence="1">
    <location>
        <begin position="37"/>
        <end position="140"/>
    </location>
</feature>
<sequence length="232" mass="24128">MNLLAFDTSTETLSVAVLRAGASAPLQIEAQGGAKASTTLIPAVHALMAQAQLQWSELDAIVFGRGPGSFTGLRTACSVAQGLAFGSGVPVLGVDTLMAVAEDARERAGCERVVCVLDARMDEVYAAAYEFRAGRWHAASPITLGAPEHVAAGDGWALAGNALVIHEARLPQGHRRIESLPHAAALLRVAPALLAAGLATDAAHAMPLYIRDKVAQTTDERAAVRAARELPP</sequence>
<dbReference type="CDD" id="cd24032">
    <property type="entry name" value="ASKHA_NBD_TsaB"/>
    <property type="match status" value="1"/>
</dbReference>
<gene>
    <name evidence="2" type="primary">tsaB</name>
    <name evidence="2" type="ORF">GHT07_15575</name>
</gene>
<dbReference type="OrthoDB" id="9809995at2"/>
<dbReference type="InterPro" id="IPR043129">
    <property type="entry name" value="ATPase_NBD"/>
</dbReference>
<proteinExistence type="predicted"/>
<dbReference type="InterPro" id="IPR000905">
    <property type="entry name" value="Gcp-like_dom"/>
</dbReference>
<dbReference type="InterPro" id="IPR022496">
    <property type="entry name" value="T6A_TsaB"/>
</dbReference>
<dbReference type="PANTHER" id="PTHR11735">
    <property type="entry name" value="TRNA N6-ADENOSINE THREONYLCARBAMOYLTRANSFERASE"/>
    <property type="match status" value="1"/>
</dbReference>
<dbReference type="Proteomes" id="UP000487350">
    <property type="component" value="Unassembled WGS sequence"/>
</dbReference>
<dbReference type="RefSeq" id="WP_153586032.1">
    <property type="nucleotide sequence ID" value="NZ_WJBU01000015.1"/>
</dbReference>
<dbReference type="Gene3D" id="3.30.420.40">
    <property type="match status" value="2"/>
</dbReference>
<evidence type="ECO:0000313" key="3">
    <source>
        <dbReference type="Proteomes" id="UP000487350"/>
    </source>
</evidence>
<accession>A0A844BAV8</accession>
<keyword evidence="3" id="KW-1185">Reference proteome</keyword>
<reference evidence="2 3" key="1">
    <citation type="submission" date="2019-11" db="EMBL/GenBank/DDBJ databases">
        <title>Caenimonas koreensis gen. nov., sp. nov., isolated from activated sludge.</title>
        <authorList>
            <person name="Seung H.R."/>
        </authorList>
    </citation>
    <scope>NUCLEOTIDE SEQUENCE [LARGE SCALE GENOMIC DNA]</scope>
    <source>
        <strain evidence="2 3">EMB320</strain>
    </source>
</reference>
<dbReference type="SUPFAM" id="SSF53067">
    <property type="entry name" value="Actin-like ATPase domain"/>
    <property type="match status" value="2"/>
</dbReference>
<name>A0A844BAV8_9BURK</name>
<dbReference type="Pfam" id="PF00814">
    <property type="entry name" value="TsaD"/>
    <property type="match status" value="1"/>
</dbReference>
<dbReference type="EMBL" id="WJBU01000015">
    <property type="protein sequence ID" value="MRD48709.1"/>
    <property type="molecule type" value="Genomic_DNA"/>
</dbReference>
<evidence type="ECO:0000259" key="1">
    <source>
        <dbReference type="Pfam" id="PF00814"/>
    </source>
</evidence>
<dbReference type="NCBIfam" id="TIGR03725">
    <property type="entry name" value="T6A_YeaZ"/>
    <property type="match status" value="1"/>
</dbReference>
<dbReference type="GO" id="GO:0002949">
    <property type="term" value="P:tRNA threonylcarbamoyladenosine modification"/>
    <property type="evidence" value="ECO:0007669"/>
    <property type="project" value="InterPro"/>
</dbReference>
<dbReference type="GO" id="GO:0005829">
    <property type="term" value="C:cytosol"/>
    <property type="evidence" value="ECO:0007669"/>
    <property type="project" value="TreeGrafter"/>
</dbReference>
<dbReference type="AlphaFoldDB" id="A0A844BAV8"/>
<organism evidence="2 3">
    <name type="scientific">Caenimonas koreensis DSM 17982</name>
    <dbReference type="NCBI Taxonomy" id="1121255"/>
    <lineage>
        <taxon>Bacteria</taxon>
        <taxon>Pseudomonadati</taxon>
        <taxon>Pseudomonadota</taxon>
        <taxon>Betaproteobacteria</taxon>
        <taxon>Burkholderiales</taxon>
        <taxon>Comamonadaceae</taxon>
        <taxon>Caenimonas</taxon>
    </lineage>
</organism>
<comment type="caution">
    <text evidence="2">The sequence shown here is derived from an EMBL/GenBank/DDBJ whole genome shotgun (WGS) entry which is preliminary data.</text>
</comment>
<keyword evidence="2" id="KW-0808">Transferase</keyword>